<keyword evidence="6 7" id="KW-0472">Membrane</keyword>
<dbReference type="InterPro" id="IPR002771">
    <property type="entry name" value="Multi_antbiot-R_MarC"/>
</dbReference>
<comment type="similarity">
    <text evidence="2 7">Belongs to the UPF0056 (MarC) family.</text>
</comment>
<evidence type="ECO:0000256" key="2">
    <source>
        <dbReference type="ARBA" id="ARBA00009784"/>
    </source>
</evidence>
<evidence type="ECO:0000313" key="9">
    <source>
        <dbReference type="Proteomes" id="UP000245728"/>
    </source>
</evidence>
<keyword evidence="3" id="KW-1003">Cell membrane</keyword>
<reference evidence="8 9" key="1">
    <citation type="submission" date="2018-05" db="EMBL/GenBank/DDBJ databases">
        <title>Salinimonas sp. HMF8227 Genome sequencing and assembly.</title>
        <authorList>
            <person name="Kang H."/>
            <person name="Kang J."/>
            <person name="Cha I."/>
            <person name="Kim H."/>
            <person name="Joh K."/>
        </authorList>
    </citation>
    <scope>NUCLEOTIDE SEQUENCE [LARGE SCALE GENOMIC DNA]</scope>
    <source>
        <strain evidence="8 9">HMF8227</strain>
    </source>
</reference>
<feature type="transmembrane region" description="Helical" evidence="7">
    <location>
        <begin position="34"/>
        <end position="55"/>
    </location>
</feature>
<sequence length="239" mass="26199">MLKLTSLLLAAMPCLGILPAYLAARQIFVFMEQFLLIFTSLFTMINPIAAVPLYISLTQPMSRQTRYRVIITATVTAFVAMAIFAWAGEAIFKFFHINVNGLRVVGGVMFFIMGFEMLRGRTVPKKLDGETHESFGKDIAVTPLAIPMICGPGAITMVLLFMQEASSQLEVATLFGAMLAVCLATALIFALGEQLLQLLGQVGASVMMRLMGLIMMLIAVEFFFAGIGYYVNELGQQLQ</sequence>
<evidence type="ECO:0000256" key="7">
    <source>
        <dbReference type="RuleBase" id="RU362048"/>
    </source>
</evidence>
<comment type="subcellular location">
    <subcellularLocation>
        <location evidence="1 7">Cell membrane</location>
        <topology evidence="1 7">Multi-pass membrane protein</topology>
    </subcellularLocation>
</comment>
<protein>
    <recommendedName>
        <fullName evidence="7">UPF0056 membrane protein</fullName>
    </recommendedName>
</protein>
<evidence type="ECO:0000256" key="4">
    <source>
        <dbReference type="ARBA" id="ARBA00022692"/>
    </source>
</evidence>
<dbReference type="NCBIfam" id="TIGR00427">
    <property type="entry name" value="NAAT family transporter"/>
    <property type="match status" value="1"/>
</dbReference>
<dbReference type="EMBL" id="CP029347">
    <property type="protein sequence ID" value="AWL11057.1"/>
    <property type="molecule type" value="Genomic_DNA"/>
</dbReference>
<evidence type="ECO:0000313" key="8">
    <source>
        <dbReference type="EMBL" id="AWL11057.1"/>
    </source>
</evidence>
<keyword evidence="5 7" id="KW-1133">Transmembrane helix</keyword>
<evidence type="ECO:0000256" key="5">
    <source>
        <dbReference type="ARBA" id="ARBA00022989"/>
    </source>
</evidence>
<dbReference type="Pfam" id="PF01914">
    <property type="entry name" value="MarC"/>
    <property type="match status" value="1"/>
</dbReference>
<evidence type="ECO:0000256" key="1">
    <source>
        <dbReference type="ARBA" id="ARBA00004651"/>
    </source>
</evidence>
<dbReference type="GO" id="GO:0005886">
    <property type="term" value="C:plasma membrane"/>
    <property type="evidence" value="ECO:0007669"/>
    <property type="project" value="UniProtKB-SubCell"/>
</dbReference>
<name>A0A2S2E206_9ALTE</name>
<dbReference type="KEGG" id="salh:HMF8227_00561"/>
<dbReference type="OrthoDB" id="21094at2"/>
<evidence type="ECO:0000256" key="6">
    <source>
        <dbReference type="ARBA" id="ARBA00023136"/>
    </source>
</evidence>
<feature type="transmembrane region" description="Helical" evidence="7">
    <location>
        <begin position="100"/>
        <end position="118"/>
    </location>
</feature>
<organism evidence="8 9">
    <name type="scientific">Saliniradius amylolyticus</name>
    <dbReference type="NCBI Taxonomy" id="2183582"/>
    <lineage>
        <taxon>Bacteria</taxon>
        <taxon>Pseudomonadati</taxon>
        <taxon>Pseudomonadota</taxon>
        <taxon>Gammaproteobacteria</taxon>
        <taxon>Alteromonadales</taxon>
        <taxon>Alteromonadaceae</taxon>
        <taxon>Saliniradius</taxon>
    </lineage>
</organism>
<dbReference type="AlphaFoldDB" id="A0A2S2E206"/>
<proteinExistence type="inferred from homology"/>
<gene>
    <name evidence="8" type="ORF">HMF8227_00561</name>
</gene>
<dbReference type="PANTHER" id="PTHR33508:SF1">
    <property type="entry name" value="UPF0056 MEMBRANE PROTEIN YHCE"/>
    <property type="match status" value="1"/>
</dbReference>
<feature type="transmembrane region" description="Helical" evidence="7">
    <location>
        <begin position="67"/>
        <end position="88"/>
    </location>
</feature>
<feature type="transmembrane region" description="Helical" evidence="7">
    <location>
        <begin position="213"/>
        <end position="231"/>
    </location>
</feature>
<keyword evidence="4 7" id="KW-0812">Transmembrane</keyword>
<feature type="transmembrane region" description="Helical" evidence="7">
    <location>
        <begin position="139"/>
        <end position="162"/>
    </location>
</feature>
<feature type="transmembrane region" description="Helical" evidence="7">
    <location>
        <begin position="174"/>
        <end position="192"/>
    </location>
</feature>
<dbReference type="Proteomes" id="UP000245728">
    <property type="component" value="Chromosome"/>
</dbReference>
<keyword evidence="9" id="KW-1185">Reference proteome</keyword>
<dbReference type="PANTHER" id="PTHR33508">
    <property type="entry name" value="UPF0056 MEMBRANE PROTEIN YHCE"/>
    <property type="match status" value="1"/>
</dbReference>
<accession>A0A2S2E206</accession>
<evidence type="ECO:0000256" key="3">
    <source>
        <dbReference type="ARBA" id="ARBA00022475"/>
    </source>
</evidence>